<name>A0AAV1QYK4_9ROSI</name>
<reference evidence="1 2" key="1">
    <citation type="submission" date="2024-01" db="EMBL/GenBank/DDBJ databases">
        <authorList>
            <person name="Waweru B."/>
        </authorList>
    </citation>
    <scope>NUCLEOTIDE SEQUENCE [LARGE SCALE GENOMIC DNA]</scope>
</reference>
<dbReference type="EMBL" id="CAWUPB010000850">
    <property type="protein sequence ID" value="CAK7325642.1"/>
    <property type="molecule type" value="Genomic_DNA"/>
</dbReference>
<evidence type="ECO:0000313" key="1">
    <source>
        <dbReference type="EMBL" id="CAK7325642.1"/>
    </source>
</evidence>
<comment type="caution">
    <text evidence="1">The sequence shown here is derived from an EMBL/GenBank/DDBJ whole genome shotgun (WGS) entry which is preliminary data.</text>
</comment>
<dbReference type="Proteomes" id="UP001314170">
    <property type="component" value="Unassembled WGS sequence"/>
</dbReference>
<accession>A0AAV1QYK4</accession>
<proteinExistence type="predicted"/>
<keyword evidence="2" id="KW-1185">Reference proteome</keyword>
<organism evidence="1 2">
    <name type="scientific">Dovyalis caffra</name>
    <dbReference type="NCBI Taxonomy" id="77055"/>
    <lineage>
        <taxon>Eukaryota</taxon>
        <taxon>Viridiplantae</taxon>
        <taxon>Streptophyta</taxon>
        <taxon>Embryophyta</taxon>
        <taxon>Tracheophyta</taxon>
        <taxon>Spermatophyta</taxon>
        <taxon>Magnoliopsida</taxon>
        <taxon>eudicotyledons</taxon>
        <taxon>Gunneridae</taxon>
        <taxon>Pentapetalae</taxon>
        <taxon>rosids</taxon>
        <taxon>fabids</taxon>
        <taxon>Malpighiales</taxon>
        <taxon>Salicaceae</taxon>
        <taxon>Flacourtieae</taxon>
        <taxon>Dovyalis</taxon>
    </lineage>
</organism>
<dbReference type="AlphaFoldDB" id="A0AAV1QYK4"/>
<protein>
    <submittedName>
        <fullName evidence="1">Uncharacterized protein</fullName>
    </submittedName>
</protein>
<gene>
    <name evidence="1" type="ORF">DCAF_LOCUS3324</name>
</gene>
<sequence>MAEKGQNRHREPGFSIARLKCKSMNLGSTSIAYQDFLVHPNRASGLMGSLVKLNIMQDVGRETFQIPFGIGLFPYSPQRHAEENPKRREKKKK</sequence>
<evidence type="ECO:0000313" key="2">
    <source>
        <dbReference type="Proteomes" id="UP001314170"/>
    </source>
</evidence>